<accession>A0A6C2UBX4</accession>
<dbReference type="AlphaFoldDB" id="A0A6C2UBX4"/>
<evidence type="ECO:0000313" key="2">
    <source>
        <dbReference type="Proteomes" id="UP000366872"/>
    </source>
</evidence>
<organism evidence="1 2">
    <name type="scientific">Pontiella desulfatans</name>
    <dbReference type="NCBI Taxonomy" id="2750659"/>
    <lineage>
        <taxon>Bacteria</taxon>
        <taxon>Pseudomonadati</taxon>
        <taxon>Kiritimatiellota</taxon>
        <taxon>Kiritimatiellia</taxon>
        <taxon>Kiritimatiellales</taxon>
        <taxon>Pontiellaceae</taxon>
        <taxon>Pontiella</taxon>
    </lineage>
</organism>
<sequence length="110" mass="12897">MSDNNTMITEVFEELTAEKEIYQAILDKWKSMMRDLICLSKSSKSKEERDFYHQSVIESLQCLLDPGEGDDLYDLVVGDYFGQGFRQRPYPVTVFELLNKMIQELDIMQL</sequence>
<dbReference type="RefSeq" id="WP_136083160.1">
    <property type="nucleotide sequence ID" value="NZ_CAAHFG010000005.1"/>
</dbReference>
<evidence type="ECO:0000313" key="1">
    <source>
        <dbReference type="EMBL" id="VGO17672.1"/>
    </source>
</evidence>
<reference evidence="1 2" key="1">
    <citation type="submission" date="2019-04" db="EMBL/GenBank/DDBJ databases">
        <authorList>
            <person name="Van Vliet M D."/>
        </authorList>
    </citation>
    <scope>NUCLEOTIDE SEQUENCE [LARGE SCALE GENOMIC DNA]</scope>
    <source>
        <strain evidence="1 2">F1</strain>
    </source>
</reference>
<keyword evidence="2" id="KW-1185">Reference proteome</keyword>
<protein>
    <submittedName>
        <fullName evidence="1">Uncharacterized protein</fullName>
    </submittedName>
</protein>
<dbReference type="Proteomes" id="UP000366872">
    <property type="component" value="Unassembled WGS sequence"/>
</dbReference>
<proteinExistence type="predicted"/>
<name>A0A6C2UBX4_PONDE</name>
<dbReference type="EMBL" id="CAAHFG010000005">
    <property type="protein sequence ID" value="VGO17672.1"/>
    <property type="molecule type" value="Genomic_DNA"/>
</dbReference>
<gene>
    <name evidence="1" type="ORF">PDESU_06274</name>
</gene>